<evidence type="ECO:0000313" key="2">
    <source>
        <dbReference type="EMBL" id="MCF4143160.1"/>
    </source>
</evidence>
<dbReference type="Pfam" id="PF03783">
    <property type="entry name" value="CsgG"/>
    <property type="match status" value="1"/>
</dbReference>
<protein>
    <submittedName>
        <fullName evidence="2">Penicillin-binding protein activator LpoB</fullName>
    </submittedName>
</protein>
<accession>A0ABS9EPR8</accession>
<organism evidence="2 3">
    <name type="scientific">Dethiosulfovibrio marinus</name>
    <dbReference type="NCBI Taxonomy" id="133532"/>
    <lineage>
        <taxon>Bacteria</taxon>
        <taxon>Thermotogati</taxon>
        <taxon>Synergistota</taxon>
        <taxon>Synergistia</taxon>
        <taxon>Synergistales</taxon>
        <taxon>Dethiosulfovibrionaceae</taxon>
        <taxon>Dethiosulfovibrio</taxon>
    </lineage>
</organism>
<reference evidence="2 3" key="1">
    <citation type="submission" date="2022-01" db="EMBL/GenBank/DDBJ databases">
        <title>Dethiosulfovibrio faecalis sp. nov., a novel proteolytic, non-sulfur-reducing bacterium isolated from a marine aquaculture solid waste bioreactor.</title>
        <authorList>
            <person name="Grabowski S."/>
            <person name="Apolinario E."/>
            <person name="Schneider N."/>
            <person name="Marshall C.W."/>
            <person name="Sowers K.R."/>
        </authorList>
    </citation>
    <scope>NUCLEOTIDE SEQUENCE [LARGE SCALE GENOMIC DNA]</scope>
    <source>
        <strain evidence="2 3">DSM 12537</strain>
    </source>
</reference>
<dbReference type="Proteomes" id="UP001200430">
    <property type="component" value="Unassembled WGS sequence"/>
</dbReference>
<sequence>MRWRSAAAALIAAAAISSPVFAEFAMAVADFDTNGVPLHLGAAVSDIVRNELSTVPEITLVVVDRNHIVKAAGEQRIGMSGLVDPETAAKVGRIVGARYVLVGSVNSLGGEISLDSRLVDVESGEVIESFSASSDTGQEGLPEAASYLAEDVKIALTGS</sequence>
<keyword evidence="3" id="KW-1185">Reference proteome</keyword>
<gene>
    <name evidence="2" type="ORF">L2W38_10095</name>
</gene>
<comment type="caution">
    <text evidence="2">The sequence shown here is derived from an EMBL/GenBank/DDBJ whole genome shotgun (WGS) entry which is preliminary data.</text>
</comment>
<dbReference type="RefSeq" id="WP_236099864.1">
    <property type="nucleotide sequence ID" value="NZ_JAKGUD010000011.1"/>
</dbReference>
<evidence type="ECO:0000313" key="3">
    <source>
        <dbReference type="Proteomes" id="UP001200430"/>
    </source>
</evidence>
<name>A0ABS9EPR8_9BACT</name>
<feature type="chain" id="PRO_5045090794" evidence="1">
    <location>
        <begin position="23"/>
        <end position="159"/>
    </location>
</feature>
<dbReference type="Gene3D" id="3.40.50.10610">
    <property type="entry name" value="ABC-type transport auxiliary lipoprotein component"/>
    <property type="match status" value="1"/>
</dbReference>
<dbReference type="SUPFAM" id="SSF52964">
    <property type="entry name" value="TolB, N-terminal domain"/>
    <property type="match status" value="1"/>
</dbReference>
<proteinExistence type="predicted"/>
<dbReference type="InterPro" id="IPR005534">
    <property type="entry name" value="Curli_assmbl/transp-comp_CsgG"/>
</dbReference>
<keyword evidence="1" id="KW-0732">Signal</keyword>
<evidence type="ECO:0000256" key="1">
    <source>
        <dbReference type="SAM" id="SignalP"/>
    </source>
</evidence>
<feature type="signal peptide" evidence="1">
    <location>
        <begin position="1"/>
        <end position="22"/>
    </location>
</feature>
<dbReference type="EMBL" id="JAKGUD010000011">
    <property type="protein sequence ID" value="MCF4143160.1"/>
    <property type="molecule type" value="Genomic_DNA"/>
</dbReference>